<evidence type="ECO:0000256" key="3">
    <source>
        <dbReference type="ARBA" id="ARBA00014923"/>
    </source>
</evidence>
<name>A0A5C3MI83_9AGAR</name>
<dbReference type="Proteomes" id="UP000308652">
    <property type="component" value="Unassembled WGS sequence"/>
</dbReference>
<keyword evidence="6" id="KW-0443">Lipid metabolism</keyword>
<feature type="domain" description="Phospholipase/carboxylesterase/thioesterase" evidence="10">
    <location>
        <begin position="10"/>
        <end position="222"/>
    </location>
</feature>
<comment type="function">
    <text evidence="7">Hydrolyzes fatty acids from S-acylated cysteine residues in proteins with a strong preference for palmitoylated G-alpha proteins over other acyl substrates. Mediates the deacylation of G-alpha proteins such as GPA1 in vivo, but has weak or no activity toward palmitoylated Ras proteins. Has weak lysophospholipase activity in vitro; however such activity may not exist in vivo.</text>
</comment>
<evidence type="ECO:0000256" key="1">
    <source>
        <dbReference type="ARBA" id="ARBA00006499"/>
    </source>
</evidence>
<accession>A0A5C3MI83</accession>
<dbReference type="AlphaFoldDB" id="A0A5C3MI83"/>
<comment type="catalytic activity">
    <reaction evidence="9">
        <text>S-hexadecanoyl-L-cysteinyl-[protein] + H2O = L-cysteinyl-[protein] + hexadecanoate + H(+)</text>
        <dbReference type="Rhea" id="RHEA:19233"/>
        <dbReference type="Rhea" id="RHEA-COMP:10131"/>
        <dbReference type="Rhea" id="RHEA-COMP:11032"/>
        <dbReference type="ChEBI" id="CHEBI:7896"/>
        <dbReference type="ChEBI" id="CHEBI:15377"/>
        <dbReference type="ChEBI" id="CHEBI:15378"/>
        <dbReference type="ChEBI" id="CHEBI:29950"/>
        <dbReference type="ChEBI" id="CHEBI:74151"/>
        <dbReference type="EC" id="3.1.2.22"/>
    </reaction>
</comment>
<dbReference type="OrthoDB" id="2418081at2759"/>
<evidence type="ECO:0000256" key="5">
    <source>
        <dbReference type="ARBA" id="ARBA00022801"/>
    </source>
</evidence>
<dbReference type="GO" id="GO:0006631">
    <property type="term" value="P:fatty acid metabolic process"/>
    <property type="evidence" value="ECO:0007669"/>
    <property type="project" value="UniProtKB-KW"/>
</dbReference>
<keyword evidence="4" id="KW-0719">Serine esterase</keyword>
<dbReference type="STRING" id="68775.A0A5C3MI83"/>
<dbReference type="InterPro" id="IPR029058">
    <property type="entry name" value="AB_hydrolase_fold"/>
</dbReference>
<evidence type="ECO:0000256" key="6">
    <source>
        <dbReference type="ARBA" id="ARBA00022832"/>
    </source>
</evidence>
<proteinExistence type="inferred from homology"/>
<evidence type="ECO:0000313" key="12">
    <source>
        <dbReference type="Proteomes" id="UP000308652"/>
    </source>
</evidence>
<gene>
    <name evidence="11" type="ORF">BDQ12DRAFT_678531</name>
</gene>
<sequence length="237" mass="26292">MVEKLQPLLVVPASQDVLDVVIFIHGSGQSNISWNKVVVEVLAPMLPHIQWILPQAPRRPITIDQGQSLPSWFDIRHLPPFDDEYDDAAITESISMIEELVLAQVHNGIDSRRIFLVGFSQGAALSLMVALTSLHELGGVVSLSGWIPPLFRNNVHGVPTCPVLWCHGTEDADIPLSYAEDAIAFLSALGVPQTTLKFRTYTNLRHAINDPELEDVVHWLKAVTLGEQRNETKTPFL</sequence>
<evidence type="ECO:0000256" key="2">
    <source>
        <dbReference type="ARBA" id="ARBA00012423"/>
    </source>
</evidence>
<evidence type="ECO:0000313" key="11">
    <source>
        <dbReference type="EMBL" id="TFK40881.1"/>
    </source>
</evidence>
<evidence type="ECO:0000256" key="7">
    <source>
        <dbReference type="ARBA" id="ARBA00029392"/>
    </source>
</evidence>
<evidence type="ECO:0000256" key="9">
    <source>
        <dbReference type="ARBA" id="ARBA00047337"/>
    </source>
</evidence>
<dbReference type="Gene3D" id="3.40.50.1820">
    <property type="entry name" value="alpha/beta hydrolase"/>
    <property type="match status" value="1"/>
</dbReference>
<keyword evidence="12" id="KW-1185">Reference proteome</keyword>
<dbReference type="PANTHER" id="PTHR10655:SF17">
    <property type="entry name" value="LYSOPHOSPHOLIPASE-LIKE PROTEIN 1"/>
    <property type="match status" value="1"/>
</dbReference>
<dbReference type="GO" id="GO:0008474">
    <property type="term" value="F:palmitoyl-(protein) hydrolase activity"/>
    <property type="evidence" value="ECO:0007669"/>
    <property type="project" value="UniProtKB-EC"/>
</dbReference>
<dbReference type="SUPFAM" id="SSF53474">
    <property type="entry name" value="alpha/beta-Hydrolases"/>
    <property type="match status" value="1"/>
</dbReference>
<dbReference type="EC" id="3.1.2.22" evidence="2"/>
<dbReference type="GO" id="GO:0052689">
    <property type="term" value="F:carboxylic ester hydrolase activity"/>
    <property type="evidence" value="ECO:0007669"/>
    <property type="project" value="UniProtKB-KW"/>
</dbReference>
<dbReference type="Pfam" id="PF02230">
    <property type="entry name" value="Abhydrolase_2"/>
    <property type="match status" value="1"/>
</dbReference>
<protein>
    <recommendedName>
        <fullName evidence="3">Acyl-protein thioesterase 1</fullName>
        <ecNumber evidence="2">3.1.2.22</ecNumber>
    </recommendedName>
    <alternativeName>
        <fullName evidence="8">Palmitoyl-protein hydrolase</fullName>
    </alternativeName>
</protein>
<evidence type="ECO:0000259" key="10">
    <source>
        <dbReference type="Pfam" id="PF02230"/>
    </source>
</evidence>
<keyword evidence="6" id="KW-0276">Fatty acid metabolism</keyword>
<evidence type="ECO:0000256" key="4">
    <source>
        <dbReference type="ARBA" id="ARBA00022487"/>
    </source>
</evidence>
<reference evidence="11 12" key="1">
    <citation type="journal article" date="2019" name="Nat. Ecol. Evol.">
        <title>Megaphylogeny resolves global patterns of mushroom evolution.</title>
        <authorList>
            <person name="Varga T."/>
            <person name="Krizsan K."/>
            <person name="Foldi C."/>
            <person name="Dima B."/>
            <person name="Sanchez-Garcia M."/>
            <person name="Sanchez-Ramirez S."/>
            <person name="Szollosi G.J."/>
            <person name="Szarkandi J.G."/>
            <person name="Papp V."/>
            <person name="Albert L."/>
            <person name="Andreopoulos W."/>
            <person name="Angelini C."/>
            <person name="Antonin V."/>
            <person name="Barry K.W."/>
            <person name="Bougher N.L."/>
            <person name="Buchanan P."/>
            <person name="Buyck B."/>
            <person name="Bense V."/>
            <person name="Catcheside P."/>
            <person name="Chovatia M."/>
            <person name="Cooper J."/>
            <person name="Damon W."/>
            <person name="Desjardin D."/>
            <person name="Finy P."/>
            <person name="Geml J."/>
            <person name="Haridas S."/>
            <person name="Hughes K."/>
            <person name="Justo A."/>
            <person name="Karasinski D."/>
            <person name="Kautmanova I."/>
            <person name="Kiss B."/>
            <person name="Kocsube S."/>
            <person name="Kotiranta H."/>
            <person name="LaButti K.M."/>
            <person name="Lechner B.E."/>
            <person name="Liimatainen K."/>
            <person name="Lipzen A."/>
            <person name="Lukacs Z."/>
            <person name="Mihaltcheva S."/>
            <person name="Morgado L.N."/>
            <person name="Niskanen T."/>
            <person name="Noordeloos M.E."/>
            <person name="Ohm R.A."/>
            <person name="Ortiz-Santana B."/>
            <person name="Ovrebo C."/>
            <person name="Racz N."/>
            <person name="Riley R."/>
            <person name="Savchenko A."/>
            <person name="Shiryaev A."/>
            <person name="Soop K."/>
            <person name="Spirin V."/>
            <person name="Szebenyi C."/>
            <person name="Tomsovsky M."/>
            <person name="Tulloss R.E."/>
            <person name="Uehling J."/>
            <person name="Grigoriev I.V."/>
            <person name="Vagvolgyi C."/>
            <person name="Papp T."/>
            <person name="Martin F.M."/>
            <person name="Miettinen O."/>
            <person name="Hibbett D.S."/>
            <person name="Nagy L.G."/>
        </authorList>
    </citation>
    <scope>NUCLEOTIDE SEQUENCE [LARGE SCALE GENOMIC DNA]</scope>
    <source>
        <strain evidence="11 12">CBS 166.37</strain>
    </source>
</reference>
<dbReference type="PANTHER" id="PTHR10655">
    <property type="entry name" value="LYSOPHOSPHOLIPASE-RELATED"/>
    <property type="match status" value="1"/>
</dbReference>
<organism evidence="11 12">
    <name type="scientific">Crucibulum laeve</name>
    <dbReference type="NCBI Taxonomy" id="68775"/>
    <lineage>
        <taxon>Eukaryota</taxon>
        <taxon>Fungi</taxon>
        <taxon>Dikarya</taxon>
        <taxon>Basidiomycota</taxon>
        <taxon>Agaricomycotina</taxon>
        <taxon>Agaricomycetes</taxon>
        <taxon>Agaricomycetidae</taxon>
        <taxon>Agaricales</taxon>
        <taxon>Agaricineae</taxon>
        <taxon>Nidulariaceae</taxon>
        <taxon>Crucibulum</taxon>
    </lineage>
</organism>
<dbReference type="GO" id="GO:0005737">
    <property type="term" value="C:cytoplasm"/>
    <property type="evidence" value="ECO:0007669"/>
    <property type="project" value="TreeGrafter"/>
</dbReference>
<keyword evidence="5" id="KW-0378">Hydrolase</keyword>
<evidence type="ECO:0000256" key="8">
    <source>
        <dbReference type="ARBA" id="ARBA00031195"/>
    </source>
</evidence>
<dbReference type="EMBL" id="ML213595">
    <property type="protein sequence ID" value="TFK40881.1"/>
    <property type="molecule type" value="Genomic_DNA"/>
</dbReference>
<dbReference type="InterPro" id="IPR050565">
    <property type="entry name" value="LYPA1-2/EST-like"/>
</dbReference>
<dbReference type="InterPro" id="IPR003140">
    <property type="entry name" value="PLipase/COase/thioEstase"/>
</dbReference>
<comment type="similarity">
    <text evidence="1">Belongs to the AB hydrolase superfamily. AB hydrolase 2 family.</text>
</comment>